<organism evidence="1">
    <name type="scientific">marine sediment metagenome</name>
    <dbReference type="NCBI Taxonomy" id="412755"/>
    <lineage>
        <taxon>unclassified sequences</taxon>
        <taxon>metagenomes</taxon>
        <taxon>ecological metagenomes</taxon>
    </lineage>
</organism>
<evidence type="ECO:0000313" key="1">
    <source>
        <dbReference type="EMBL" id="GAG09932.1"/>
    </source>
</evidence>
<accession>X0VFB2</accession>
<reference evidence="1" key="1">
    <citation type="journal article" date="2014" name="Front. Microbiol.">
        <title>High frequency of phylogenetically diverse reductive dehalogenase-homologous genes in deep subseafloor sedimentary metagenomes.</title>
        <authorList>
            <person name="Kawai M."/>
            <person name="Futagami T."/>
            <person name="Toyoda A."/>
            <person name="Takaki Y."/>
            <person name="Nishi S."/>
            <person name="Hori S."/>
            <person name="Arai W."/>
            <person name="Tsubouchi T."/>
            <person name="Morono Y."/>
            <person name="Uchiyama I."/>
            <person name="Ito T."/>
            <person name="Fujiyama A."/>
            <person name="Inagaki F."/>
            <person name="Takami H."/>
        </authorList>
    </citation>
    <scope>NUCLEOTIDE SEQUENCE</scope>
    <source>
        <strain evidence="1">Expedition CK06-06</strain>
    </source>
</reference>
<dbReference type="AlphaFoldDB" id="X0VFB2"/>
<gene>
    <name evidence="1" type="ORF">S01H1_42839</name>
</gene>
<protein>
    <submittedName>
        <fullName evidence="1">Uncharacterized protein</fullName>
    </submittedName>
</protein>
<name>X0VFB2_9ZZZZ</name>
<dbReference type="EMBL" id="BARS01027259">
    <property type="protein sequence ID" value="GAG09932.1"/>
    <property type="molecule type" value="Genomic_DNA"/>
</dbReference>
<proteinExistence type="predicted"/>
<comment type="caution">
    <text evidence="1">The sequence shown here is derived from an EMBL/GenBank/DDBJ whole genome shotgun (WGS) entry which is preliminary data.</text>
</comment>
<sequence length="126" mass="13649">MKRNQAGQHFNFQMNLLANGFNATGLSAIDITIEKDGGGENTGMGGVAETANGGYKYLWTQNETDAYHLVLAVMHPSVGTQRFNIYTDDGSVSTELAKVIKSGERSQYVQDAVNSNEDVEATVTRV</sequence>